<name>A0A377LRN9_ENTCL</name>
<protein>
    <submittedName>
        <fullName evidence="1">Uncharacterized protein</fullName>
    </submittedName>
</protein>
<reference evidence="1 2" key="1">
    <citation type="submission" date="2018-06" db="EMBL/GenBank/DDBJ databases">
        <authorList>
            <consortium name="Pathogen Informatics"/>
            <person name="Doyle S."/>
        </authorList>
    </citation>
    <scope>NUCLEOTIDE SEQUENCE [LARGE SCALE GENOMIC DNA]</scope>
    <source>
        <strain evidence="1 2">NCTC10005</strain>
    </source>
</reference>
<sequence>MVTWNSAVAIVSQIFNLSNAVCFNFDYGYWDRNAIFSEDAGHTHFFYRTKPIIVSTSQSLDDLINQADLHVYTGSQIQTHQSINGFLSWLNDVNQTLVSADFVLITRVFVNVRGRSER</sequence>
<dbReference type="EMBL" id="UGJB01000004">
    <property type="protein sequence ID" value="STQ08809.1"/>
    <property type="molecule type" value="Genomic_DNA"/>
</dbReference>
<organism evidence="1 2">
    <name type="scientific">Enterobacter cloacae</name>
    <dbReference type="NCBI Taxonomy" id="550"/>
    <lineage>
        <taxon>Bacteria</taxon>
        <taxon>Pseudomonadati</taxon>
        <taxon>Pseudomonadota</taxon>
        <taxon>Gammaproteobacteria</taxon>
        <taxon>Enterobacterales</taxon>
        <taxon>Enterobacteriaceae</taxon>
        <taxon>Enterobacter</taxon>
        <taxon>Enterobacter cloacae complex</taxon>
    </lineage>
</organism>
<proteinExistence type="predicted"/>
<dbReference type="AlphaFoldDB" id="A0A377LRN9"/>
<evidence type="ECO:0000313" key="1">
    <source>
        <dbReference type="EMBL" id="STQ08809.1"/>
    </source>
</evidence>
<dbReference type="AntiFam" id="ANF00089">
    <property type="entry name" value="Shadow ORF (opposite rplC)"/>
</dbReference>
<evidence type="ECO:0000313" key="2">
    <source>
        <dbReference type="Proteomes" id="UP000255106"/>
    </source>
</evidence>
<gene>
    <name evidence="1" type="ORF">NCTC10005_01495</name>
</gene>
<accession>A0A377LRN9</accession>
<dbReference type="Proteomes" id="UP000255106">
    <property type="component" value="Unassembled WGS sequence"/>
</dbReference>